<protein>
    <submittedName>
        <fullName evidence="1">Uncharacterized protein</fullName>
    </submittedName>
</protein>
<evidence type="ECO:0000313" key="2">
    <source>
        <dbReference type="Proteomes" id="UP001215598"/>
    </source>
</evidence>
<reference evidence="1" key="1">
    <citation type="submission" date="2023-03" db="EMBL/GenBank/DDBJ databases">
        <title>Massive genome expansion in bonnet fungi (Mycena s.s.) driven by repeated elements and novel gene families across ecological guilds.</title>
        <authorList>
            <consortium name="Lawrence Berkeley National Laboratory"/>
            <person name="Harder C.B."/>
            <person name="Miyauchi S."/>
            <person name="Viragh M."/>
            <person name="Kuo A."/>
            <person name="Thoen E."/>
            <person name="Andreopoulos B."/>
            <person name="Lu D."/>
            <person name="Skrede I."/>
            <person name="Drula E."/>
            <person name="Henrissat B."/>
            <person name="Morin E."/>
            <person name="Kohler A."/>
            <person name="Barry K."/>
            <person name="LaButti K."/>
            <person name="Morin E."/>
            <person name="Salamov A."/>
            <person name="Lipzen A."/>
            <person name="Mereny Z."/>
            <person name="Hegedus B."/>
            <person name="Baldrian P."/>
            <person name="Stursova M."/>
            <person name="Weitz H."/>
            <person name="Taylor A."/>
            <person name="Grigoriev I.V."/>
            <person name="Nagy L.G."/>
            <person name="Martin F."/>
            <person name="Kauserud H."/>
        </authorList>
    </citation>
    <scope>NUCLEOTIDE SEQUENCE</scope>
    <source>
        <strain evidence="1">CBHHK182m</strain>
    </source>
</reference>
<sequence length="196" mass="22166">MSFHIAKIASQTIGAALTMWWWVPSGRFSTAFSISSRVFAEKQGSSSRVDLRRPAGIRRFMRVKRSLTRSAWVKDIVGKKSLRFEKSGHGHRDQCAMPELVWKSQLASVWIGWLAPGGRGKNKNEFNYTMGNIMPPSRPLPPCPRTPTGGWVPSAVQRRVITTCFSSTLRVERARTRPNAQQELCKQTDNYKISTK</sequence>
<proteinExistence type="predicted"/>
<evidence type="ECO:0000313" key="1">
    <source>
        <dbReference type="EMBL" id="KAJ7764725.1"/>
    </source>
</evidence>
<accession>A0AAD7JKY8</accession>
<dbReference type="AlphaFoldDB" id="A0AAD7JKY8"/>
<keyword evidence="2" id="KW-1185">Reference proteome</keyword>
<gene>
    <name evidence="1" type="ORF">B0H16DRAFT_1454561</name>
</gene>
<comment type="caution">
    <text evidence="1">The sequence shown here is derived from an EMBL/GenBank/DDBJ whole genome shotgun (WGS) entry which is preliminary data.</text>
</comment>
<dbReference type="EMBL" id="JARKIB010000027">
    <property type="protein sequence ID" value="KAJ7764725.1"/>
    <property type="molecule type" value="Genomic_DNA"/>
</dbReference>
<name>A0AAD7JKY8_9AGAR</name>
<organism evidence="1 2">
    <name type="scientific">Mycena metata</name>
    <dbReference type="NCBI Taxonomy" id="1033252"/>
    <lineage>
        <taxon>Eukaryota</taxon>
        <taxon>Fungi</taxon>
        <taxon>Dikarya</taxon>
        <taxon>Basidiomycota</taxon>
        <taxon>Agaricomycotina</taxon>
        <taxon>Agaricomycetes</taxon>
        <taxon>Agaricomycetidae</taxon>
        <taxon>Agaricales</taxon>
        <taxon>Marasmiineae</taxon>
        <taxon>Mycenaceae</taxon>
        <taxon>Mycena</taxon>
    </lineage>
</organism>
<dbReference type="Proteomes" id="UP001215598">
    <property type="component" value="Unassembled WGS sequence"/>
</dbReference>